<dbReference type="EMBL" id="MT144989">
    <property type="protein sequence ID" value="QJI02296.1"/>
    <property type="molecule type" value="Genomic_DNA"/>
</dbReference>
<organism evidence="1">
    <name type="scientific">viral metagenome</name>
    <dbReference type="NCBI Taxonomy" id="1070528"/>
    <lineage>
        <taxon>unclassified sequences</taxon>
        <taxon>metagenomes</taxon>
        <taxon>organismal metagenomes</taxon>
    </lineage>
</organism>
<protein>
    <submittedName>
        <fullName evidence="1">Uncharacterized protein</fullName>
    </submittedName>
</protein>
<proteinExistence type="predicted"/>
<gene>
    <name evidence="1" type="ORF">TM448B03070_0015</name>
</gene>
<name>A0A6M3Y1D5_9ZZZZ</name>
<evidence type="ECO:0000313" key="1">
    <source>
        <dbReference type="EMBL" id="QJI02296.1"/>
    </source>
</evidence>
<dbReference type="AlphaFoldDB" id="A0A6M3Y1D5"/>
<reference evidence="1" key="1">
    <citation type="submission" date="2020-03" db="EMBL/GenBank/DDBJ databases">
        <title>The deep terrestrial virosphere.</title>
        <authorList>
            <person name="Holmfeldt K."/>
            <person name="Nilsson E."/>
            <person name="Simone D."/>
            <person name="Lopez-Fernandez M."/>
            <person name="Wu X."/>
            <person name="de Brujin I."/>
            <person name="Lundin D."/>
            <person name="Andersson A."/>
            <person name="Bertilsson S."/>
            <person name="Dopson M."/>
        </authorList>
    </citation>
    <scope>NUCLEOTIDE SEQUENCE</scope>
    <source>
        <strain evidence="1">TM448B03070</strain>
    </source>
</reference>
<sequence length="151" mass="17393">MMMKKFLLLALIVSMDASASKVDDIIQSFEMSNVYAADWYKKGDNHIAESHNQYRDMKVNLSDTSGAITVILPDTQKFDMLSIMPCYRLTKFIEYNKAPTWNDPETEDEKIIKNVFSEDIKDGASNEALLNGWKLRMMRLSNKYSCEVSKQ</sequence>
<accession>A0A6M3Y1D5</accession>